<keyword evidence="2" id="KW-1185">Reference proteome</keyword>
<dbReference type="RefSeq" id="WP_243250035.1">
    <property type="nucleotide sequence ID" value="NZ_CP084959.1"/>
</dbReference>
<protein>
    <submittedName>
        <fullName evidence="1">Uncharacterized protein</fullName>
    </submittedName>
</protein>
<organism evidence="1 2">
    <name type="scientific">Sulfitobacter pontiacus</name>
    <dbReference type="NCBI Taxonomy" id="60137"/>
    <lineage>
        <taxon>Bacteria</taxon>
        <taxon>Pseudomonadati</taxon>
        <taxon>Pseudomonadota</taxon>
        <taxon>Alphaproteobacteria</taxon>
        <taxon>Rhodobacterales</taxon>
        <taxon>Roseobacteraceae</taxon>
        <taxon>Sulfitobacter</taxon>
    </lineage>
</organism>
<sequence length="179" mass="19986">MSLDTNSATLRILDLQNLGVATKRSLVRWFQPRPVAHVVSGSPKGILYPLPEVVARIRQRSQRGLSGDVLHRVVTLDAQVRSLRGDDDIYLGEHAQRRVSEFVCCLSPAESERARGAQRQVRESAILLPGVEYLRQITLIHPAVVRYVLSNQADELPCGDAGWRSWVSALWAVNPEKNT</sequence>
<reference evidence="2" key="1">
    <citation type="journal article" date="2022" name="Microorganisms">
        <title>Beyond the ABCs#Discovery of Three New Plasmid Types in Rhodobacterales (RepQ, RepY, RepW).</title>
        <authorList>
            <person name="Freese H.M."/>
            <person name="Ringel V."/>
            <person name="Overmann J."/>
            <person name="Petersen J."/>
        </authorList>
    </citation>
    <scope>NUCLEOTIDE SEQUENCE [LARGE SCALE GENOMIC DNA]</scope>
    <source>
        <strain evidence="2">DSM 110277</strain>
    </source>
</reference>
<name>A0AAX3AAN2_9RHOB</name>
<proteinExistence type="predicted"/>
<dbReference type="Proteomes" id="UP000830781">
    <property type="component" value="Chromosome"/>
</dbReference>
<evidence type="ECO:0000313" key="2">
    <source>
        <dbReference type="Proteomes" id="UP000830781"/>
    </source>
</evidence>
<gene>
    <name evidence="1" type="ORF">DSM110277_01640</name>
</gene>
<evidence type="ECO:0000313" key="1">
    <source>
        <dbReference type="EMBL" id="UOA23226.1"/>
    </source>
</evidence>
<dbReference type="AlphaFoldDB" id="A0AAX3AAN2"/>
<accession>A0AAX3AAN2</accession>
<dbReference type="EMBL" id="CP084959">
    <property type="protein sequence ID" value="UOA23226.1"/>
    <property type="molecule type" value="Genomic_DNA"/>
</dbReference>